<comment type="caution">
    <text evidence="2">The sequence shown here is derived from an EMBL/GenBank/DDBJ whole genome shotgun (WGS) entry which is preliminary data.</text>
</comment>
<protein>
    <submittedName>
        <fullName evidence="2">Uncharacterized protein</fullName>
    </submittedName>
</protein>
<reference evidence="2 3" key="1">
    <citation type="submission" date="2019-09" db="EMBL/GenBank/DDBJ databases">
        <authorList>
            <person name="Raiko M."/>
            <person name="Komissarov A."/>
            <person name="Rhodes A."/>
            <person name="Kliver S."/>
            <person name="Lim-Fong G."/>
            <person name="Kwan J."/>
            <person name="O'Brien S.J."/>
            <person name="Lopez J.V."/>
        </authorList>
    </citation>
    <scope>NUCLEOTIDE SEQUENCE [LARGE SCALE GENOMIC DNA]</scope>
    <source>
        <strain evidence="2">Kwan_BN1</strain>
    </source>
</reference>
<accession>A0A7J7KDM4</accession>
<dbReference type="EMBL" id="VXIV02001638">
    <property type="protein sequence ID" value="KAF6031100.1"/>
    <property type="molecule type" value="Genomic_DNA"/>
</dbReference>
<proteinExistence type="predicted"/>
<organism evidence="2 3">
    <name type="scientific">Bugula neritina</name>
    <name type="common">Brown bryozoan</name>
    <name type="synonym">Sertularia neritina</name>
    <dbReference type="NCBI Taxonomy" id="10212"/>
    <lineage>
        <taxon>Eukaryota</taxon>
        <taxon>Metazoa</taxon>
        <taxon>Spiralia</taxon>
        <taxon>Lophotrochozoa</taxon>
        <taxon>Bryozoa</taxon>
        <taxon>Gymnolaemata</taxon>
        <taxon>Cheilostomatida</taxon>
        <taxon>Flustrina</taxon>
        <taxon>Buguloidea</taxon>
        <taxon>Bugulidae</taxon>
        <taxon>Bugula</taxon>
    </lineage>
</organism>
<dbReference type="AlphaFoldDB" id="A0A7J7KDM4"/>
<reference evidence="2 3" key="2">
    <citation type="submission" date="2020-06" db="EMBL/GenBank/DDBJ databases">
        <title>Draft genome of Bugula neritina, a colonial animal packing powerful symbionts and potential medicines.</title>
        <authorList>
            <person name="Rayko M."/>
        </authorList>
    </citation>
    <scope>NUCLEOTIDE SEQUENCE [LARGE SCALE GENOMIC DNA]</scope>
    <source>
        <strain evidence="2">Kwan_BN1</strain>
    </source>
</reference>
<evidence type="ECO:0000313" key="2">
    <source>
        <dbReference type="EMBL" id="KAF6036295.1"/>
    </source>
</evidence>
<name>A0A7J7KDM4_BUGNE</name>
<dbReference type="Proteomes" id="UP000593567">
    <property type="component" value="Unassembled WGS sequence"/>
</dbReference>
<gene>
    <name evidence="2" type="ORF">EB796_005397</name>
    <name evidence="1" type="ORF">EB796_010576</name>
</gene>
<evidence type="ECO:0000313" key="1">
    <source>
        <dbReference type="EMBL" id="KAF6031100.1"/>
    </source>
</evidence>
<keyword evidence="3" id="KW-1185">Reference proteome</keyword>
<sequence length="97" mass="10555">MVVSHCVTVLKATFVISRTSGHSSGVVKETVSETGALNSDCLARRKEMCFLCLTFIKCIVCKLVSCYAGSRGAAFAFVEFHSVQASADWMNKQQVDL</sequence>
<dbReference type="EMBL" id="VXIV02000751">
    <property type="protein sequence ID" value="KAF6036295.1"/>
    <property type="molecule type" value="Genomic_DNA"/>
</dbReference>
<evidence type="ECO:0000313" key="3">
    <source>
        <dbReference type="Proteomes" id="UP000593567"/>
    </source>
</evidence>